<dbReference type="Gene3D" id="3.40.50.720">
    <property type="entry name" value="NAD(P)-binding Rossmann-like Domain"/>
    <property type="match status" value="1"/>
</dbReference>
<dbReference type="Gene3D" id="3.30.360.10">
    <property type="entry name" value="Dihydrodipicolinate Reductase, domain 2"/>
    <property type="match status" value="1"/>
</dbReference>
<dbReference type="InterPro" id="IPR000683">
    <property type="entry name" value="Gfo/Idh/MocA-like_OxRdtase_N"/>
</dbReference>
<protein>
    <recommendedName>
        <fullName evidence="1">Gfo/Idh/MocA-like oxidoreductase N-terminal domain-containing protein</fullName>
    </recommendedName>
</protein>
<dbReference type="PROSITE" id="PS51257">
    <property type="entry name" value="PROKAR_LIPOPROTEIN"/>
    <property type="match status" value="1"/>
</dbReference>
<sequence>MQVKIIGAGSIGNHLTQACRRMGWSVCVVDADPKALLRMKNEIYPARYGAWDSAIKQYTPDTAPRGGFDIIMVGTPPHVRMAVALEMLSEKPKILQLEKPLCAPFDKNLRKFVVAYKKQKATKVIVGYDHSVARSMHRVAELIAEGIVKDIQTVDVEFREHWDGIFKAHPWLKGPQDTYLGYWRKGGGASGENSHALHLWQYLARLSGLGRWKKVSAALKVEKKGEVEYDSLAAFSFETDSGKVGRVIQDVVTKPTRKWARLQGVDGFIEWLCNGAPNGDVVRYAGADGAVKEEIFEKKRPDDFHQETLHIQDILNGKIYAKDSPLAFESALAVMSVLETAWKNHKKGLVLIKQIK</sequence>
<gene>
    <name evidence="2" type="ORF">A2938_00045</name>
</gene>
<dbReference type="Pfam" id="PF01408">
    <property type="entry name" value="GFO_IDH_MocA"/>
    <property type="match status" value="1"/>
</dbReference>
<reference evidence="2 3" key="1">
    <citation type="journal article" date="2016" name="Nat. Commun.">
        <title>Thousands of microbial genomes shed light on interconnected biogeochemical processes in an aquifer system.</title>
        <authorList>
            <person name="Anantharaman K."/>
            <person name="Brown C.T."/>
            <person name="Hug L.A."/>
            <person name="Sharon I."/>
            <person name="Castelle C.J."/>
            <person name="Probst A.J."/>
            <person name="Thomas B.C."/>
            <person name="Singh A."/>
            <person name="Wilkins M.J."/>
            <person name="Karaoz U."/>
            <person name="Brodie E.L."/>
            <person name="Williams K.H."/>
            <person name="Hubbard S.S."/>
            <person name="Banfield J.F."/>
        </authorList>
    </citation>
    <scope>NUCLEOTIDE SEQUENCE [LARGE SCALE GENOMIC DNA]</scope>
</reference>
<dbReference type="SUPFAM" id="SSF51735">
    <property type="entry name" value="NAD(P)-binding Rossmann-fold domains"/>
    <property type="match status" value="1"/>
</dbReference>
<comment type="caution">
    <text evidence="2">The sequence shown here is derived from an EMBL/GenBank/DDBJ whole genome shotgun (WGS) entry which is preliminary data.</text>
</comment>
<evidence type="ECO:0000313" key="2">
    <source>
        <dbReference type="EMBL" id="OHA34808.1"/>
    </source>
</evidence>
<dbReference type="InterPro" id="IPR052515">
    <property type="entry name" value="Gfo/Idh/MocA_Oxidoreductase"/>
</dbReference>
<dbReference type="PANTHER" id="PTHR43249">
    <property type="entry name" value="UDP-N-ACETYL-2-AMINO-2-DEOXY-D-GLUCURONATE OXIDASE"/>
    <property type="match status" value="1"/>
</dbReference>
<proteinExistence type="predicted"/>
<dbReference type="Proteomes" id="UP000177797">
    <property type="component" value="Unassembled WGS sequence"/>
</dbReference>
<name>A0A1G2NFE4_9BACT</name>
<organism evidence="2 3">
    <name type="scientific">Candidatus Taylorbacteria bacterium RIFCSPLOWO2_01_FULL_48_100</name>
    <dbReference type="NCBI Taxonomy" id="1802322"/>
    <lineage>
        <taxon>Bacteria</taxon>
        <taxon>Candidatus Tayloriibacteriota</taxon>
    </lineage>
</organism>
<dbReference type="PANTHER" id="PTHR43249:SF1">
    <property type="entry name" value="D-GLUCOSIDE 3-DEHYDROGENASE"/>
    <property type="match status" value="1"/>
</dbReference>
<evidence type="ECO:0000313" key="3">
    <source>
        <dbReference type="Proteomes" id="UP000177797"/>
    </source>
</evidence>
<feature type="domain" description="Gfo/Idh/MocA-like oxidoreductase N-terminal" evidence="1">
    <location>
        <begin position="2"/>
        <end position="127"/>
    </location>
</feature>
<dbReference type="EMBL" id="MHSA01000007">
    <property type="protein sequence ID" value="OHA34808.1"/>
    <property type="molecule type" value="Genomic_DNA"/>
</dbReference>
<evidence type="ECO:0000259" key="1">
    <source>
        <dbReference type="Pfam" id="PF01408"/>
    </source>
</evidence>
<dbReference type="InterPro" id="IPR036291">
    <property type="entry name" value="NAD(P)-bd_dom_sf"/>
</dbReference>
<dbReference type="SUPFAM" id="SSF55347">
    <property type="entry name" value="Glyceraldehyde-3-phosphate dehydrogenase-like, C-terminal domain"/>
    <property type="match status" value="1"/>
</dbReference>
<dbReference type="GO" id="GO:0000166">
    <property type="term" value="F:nucleotide binding"/>
    <property type="evidence" value="ECO:0007669"/>
    <property type="project" value="InterPro"/>
</dbReference>
<accession>A0A1G2NFE4</accession>
<dbReference type="AlphaFoldDB" id="A0A1G2NFE4"/>